<name>G3GSG3_CRIGR</name>
<evidence type="ECO:0000259" key="2">
    <source>
        <dbReference type="Pfam" id="PF03719"/>
    </source>
</evidence>
<dbReference type="SUPFAM" id="SSF54211">
    <property type="entry name" value="Ribosomal protein S5 domain 2-like"/>
    <property type="match status" value="1"/>
</dbReference>
<proteinExistence type="predicted"/>
<protein>
    <submittedName>
        <fullName evidence="3">40S ribosomal protein S2</fullName>
    </submittedName>
</protein>
<evidence type="ECO:0000313" key="4">
    <source>
        <dbReference type="Proteomes" id="UP000001075"/>
    </source>
</evidence>
<dbReference type="Pfam" id="PF03719">
    <property type="entry name" value="Ribosomal_S5_C"/>
    <property type="match status" value="1"/>
</dbReference>
<keyword evidence="3" id="KW-0689">Ribosomal protein</keyword>
<dbReference type="InterPro" id="IPR014721">
    <property type="entry name" value="Ribsml_uS5_D2-typ_fold_subgr"/>
</dbReference>
<dbReference type="STRING" id="10029.G3GSG3"/>
<dbReference type="InterPro" id="IPR020568">
    <property type="entry name" value="Ribosomal_Su5_D2-typ_SF"/>
</dbReference>
<evidence type="ECO:0000313" key="3">
    <source>
        <dbReference type="EMBL" id="EGV96549.1"/>
    </source>
</evidence>
<accession>G3GSG3</accession>
<feature type="domain" description="Small ribosomal subunit protein uS5 C-terminal" evidence="2">
    <location>
        <begin position="33"/>
        <end position="69"/>
    </location>
</feature>
<dbReference type="GO" id="GO:0003735">
    <property type="term" value="F:structural constituent of ribosome"/>
    <property type="evidence" value="ECO:0007669"/>
    <property type="project" value="InterPro"/>
</dbReference>
<dbReference type="EMBL" id="JH000011">
    <property type="protein sequence ID" value="EGV96549.1"/>
    <property type="molecule type" value="Genomic_DNA"/>
</dbReference>
<keyword evidence="3" id="KW-0687">Ribonucleoprotein</keyword>
<dbReference type="Gene3D" id="3.30.230.10">
    <property type="match status" value="1"/>
</dbReference>
<sequence length="69" mass="7556">MQIDKPDRPLWLCVGASHPYPQRHWHHLCSCAEKLLLLAGIDECCTSARGCTATLGNFAKAAFDAVSKT</sequence>
<dbReference type="GO" id="GO:0005840">
    <property type="term" value="C:ribosome"/>
    <property type="evidence" value="ECO:0007669"/>
    <property type="project" value="UniProtKB-KW"/>
</dbReference>
<dbReference type="Proteomes" id="UP000001075">
    <property type="component" value="Unassembled WGS sequence"/>
</dbReference>
<dbReference type="AlphaFoldDB" id="G3GSG3"/>
<dbReference type="InParanoid" id="G3GSG3"/>
<dbReference type="GO" id="GO:0006412">
    <property type="term" value="P:translation"/>
    <property type="evidence" value="ECO:0007669"/>
    <property type="project" value="InterPro"/>
</dbReference>
<evidence type="ECO:0000256" key="1">
    <source>
        <dbReference type="ARBA" id="ARBA00022843"/>
    </source>
</evidence>
<reference evidence="4" key="1">
    <citation type="journal article" date="2011" name="Nat. Biotechnol.">
        <title>The genomic sequence of the Chinese hamster ovary (CHO)-K1 cell line.</title>
        <authorList>
            <person name="Xu X."/>
            <person name="Nagarajan H."/>
            <person name="Lewis N.E."/>
            <person name="Pan S."/>
            <person name="Cai Z."/>
            <person name="Liu X."/>
            <person name="Chen W."/>
            <person name="Xie M."/>
            <person name="Wang W."/>
            <person name="Hammond S."/>
            <person name="Andersen M.R."/>
            <person name="Neff N."/>
            <person name="Passarelli B."/>
            <person name="Koh W."/>
            <person name="Fan H.C."/>
            <person name="Wang J."/>
            <person name="Gui Y."/>
            <person name="Lee K.H."/>
            <person name="Betenbaugh M.J."/>
            <person name="Quake S.R."/>
            <person name="Famili I."/>
            <person name="Palsson B.O."/>
            <person name="Wang J."/>
        </authorList>
    </citation>
    <scope>NUCLEOTIDE SEQUENCE [LARGE SCALE GENOMIC DNA]</scope>
    <source>
        <strain evidence="4">CHO K1 cell line</strain>
    </source>
</reference>
<dbReference type="InterPro" id="IPR005324">
    <property type="entry name" value="Ribosomal_uS5_C"/>
</dbReference>
<organism evidence="3 4">
    <name type="scientific">Cricetulus griseus</name>
    <name type="common">Chinese hamster</name>
    <name type="synonym">Cricetulus barabensis griseus</name>
    <dbReference type="NCBI Taxonomy" id="10029"/>
    <lineage>
        <taxon>Eukaryota</taxon>
        <taxon>Metazoa</taxon>
        <taxon>Chordata</taxon>
        <taxon>Craniata</taxon>
        <taxon>Vertebrata</taxon>
        <taxon>Euteleostomi</taxon>
        <taxon>Mammalia</taxon>
        <taxon>Eutheria</taxon>
        <taxon>Euarchontoglires</taxon>
        <taxon>Glires</taxon>
        <taxon>Rodentia</taxon>
        <taxon>Myomorpha</taxon>
        <taxon>Muroidea</taxon>
        <taxon>Cricetidae</taxon>
        <taxon>Cricetinae</taxon>
        <taxon>Cricetulus</taxon>
    </lineage>
</organism>
<keyword evidence="1" id="KW-0832">Ubl conjugation</keyword>
<gene>
    <name evidence="3" type="ORF">I79_000574</name>
</gene>